<dbReference type="Proteomes" id="UP000196573">
    <property type="component" value="Unassembled WGS sequence"/>
</dbReference>
<sequence length="41" mass="4808">MFCNVSKLNTEQLEYFINRQKAAGCKVELHGWWLKVSHSPN</sequence>
<name>A0A1X7AJZ1_9GAMM</name>
<reference evidence="1 2" key="1">
    <citation type="submission" date="2017-03" db="EMBL/GenBank/DDBJ databases">
        <authorList>
            <person name="Afonso C.L."/>
            <person name="Miller P.J."/>
            <person name="Scott M.A."/>
            <person name="Spackman E."/>
            <person name="Goraichik I."/>
            <person name="Dimitrov K.M."/>
            <person name="Suarez D.L."/>
            <person name="Swayne D.E."/>
        </authorList>
    </citation>
    <scope>NUCLEOTIDE SEQUENCE [LARGE SCALE GENOMIC DNA]</scope>
    <source>
        <strain evidence="1">SB41UT1</strain>
    </source>
</reference>
<accession>A0A1X7AJZ1</accession>
<evidence type="ECO:0000313" key="2">
    <source>
        <dbReference type="Proteomes" id="UP000196573"/>
    </source>
</evidence>
<keyword evidence="2" id="KW-1185">Reference proteome</keyword>
<proteinExistence type="predicted"/>
<evidence type="ECO:0000313" key="1">
    <source>
        <dbReference type="EMBL" id="SMA47382.1"/>
    </source>
</evidence>
<gene>
    <name evidence="1" type="ORF">EHSB41UT_02396</name>
</gene>
<dbReference type="EMBL" id="FWPT01000005">
    <property type="protein sequence ID" value="SMA47382.1"/>
    <property type="molecule type" value="Genomic_DNA"/>
</dbReference>
<organism evidence="1 2">
    <name type="scientific">Parendozoicomonas haliclonae</name>
    <dbReference type="NCBI Taxonomy" id="1960125"/>
    <lineage>
        <taxon>Bacteria</taxon>
        <taxon>Pseudomonadati</taxon>
        <taxon>Pseudomonadota</taxon>
        <taxon>Gammaproteobacteria</taxon>
        <taxon>Oceanospirillales</taxon>
        <taxon>Endozoicomonadaceae</taxon>
        <taxon>Parendozoicomonas</taxon>
    </lineage>
</organism>
<dbReference type="AlphaFoldDB" id="A0A1X7AJZ1"/>
<protein>
    <submittedName>
        <fullName evidence="1">Uncharacterized protein</fullName>
    </submittedName>
</protein>